<geneLocation type="mitochondrion" evidence="2"/>
<evidence type="ECO:0000313" key="2">
    <source>
        <dbReference type="EMBL" id="KUM50759.1"/>
    </source>
</evidence>
<keyword evidence="1" id="KW-0472">Membrane</keyword>
<sequence>MIMIDWLPACLGLITSMAGWGVMHALMREGMCETNS</sequence>
<keyword evidence="1" id="KW-1133">Transmembrane helix</keyword>
<protein>
    <submittedName>
        <fullName evidence="2">Uncharacterized protein</fullName>
    </submittedName>
</protein>
<evidence type="ECO:0000256" key="1">
    <source>
        <dbReference type="SAM" id="Phobius"/>
    </source>
</evidence>
<feature type="transmembrane region" description="Helical" evidence="1">
    <location>
        <begin position="6"/>
        <end position="27"/>
    </location>
</feature>
<proteinExistence type="predicted"/>
<comment type="caution">
    <text evidence="2">The sequence shown here is derived from an EMBL/GenBank/DDBJ whole genome shotgun (WGS) entry which is preliminary data.</text>
</comment>
<dbReference type="EMBL" id="LKAM01000001">
    <property type="protein sequence ID" value="KUM50759.1"/>
    <property type="molecule type" value="Genomic_DNA"/>
</dbReference>
<keyword evidence="2" id="KW-0496">Mitochondrion</keyword>
<name>A0A101M4F8_PICGL</name>
<organism evidence="2">
    <name type="scientific">Picea glauca</name>
    <name type="common">White spruce</name>
    <name type="synonym">Pinus glauca</name>
    <dbReference type="NCBI Taxonomy" id="3330"/>
    <lineage>
        <taxon>Eukaryota</taxon>
        <taxon>Viridiplantae</taxon>
        <taxon>Streptophyta</taxon>
        <taxon>Embryophyta</taxon>
        <taxon>Tracheophyta</taxon>
        <taxon>Spermatophyta</taxon>
        <taxon>Pinopsida</taxon>
        <taxon>Pinidae</taxon>
        <taxon>Conifers I</taxon>
        <taxon>Pinales</taxon>
        <taxon>Pinaceae</taxon>
        <taxon>Picea</taxon>
    </lineage>
</organism>
<gene>
    <name evidence="2" type="ORF">ABT39_MTgene603</name>
</gene>
<dbReference type="AlphaFoldDB" id="A0A101M4F8"/>
<keyword evidence="1" id="KW-0812">Transmembrane</keyword>
<reference evidence="2" key="1">
    <citation type="journal article" date="2015" name="Genome Biol. Evol.">
        <title>Organellar Genomes of White Spruce (Picea glauca): Assembly and Annotation.</title>
        <authorList>
            <person name="Jackman S.D."/>
            <person name="Warren R.L."/>
            <person name="Gibb E.A."/>
            <person name="Vandervalk B.P."/>
            <person name="Mohamadi H."/>
            <person name="Chu J."/>
            <person name="Raymond A."/>
            <person name="Pleasance S."/>
            <person name="Coope R."/>
            <person name="Wildung M.R."/>
            <person name="Ritland C.E."/>
            <person name="Bousquet J."/>
            <person name="Jones S.J."/>
            <person name="Bohlmann J."/>
            <person name="Birol I."/>
        </authorList>
    </citation>
    <scope>NUCLEOTIDE SEQUENCE [LARGE SCALE GENOMIC DNA]</scope>
    <source>
        <tissue evidence="2">Flushing bud</tissue>
    </source>
</reference>
<accession>A0A101M4F8</accession>